<proteinExistence type="predicted"/>
<evidence type="ECO:0000313" key="3">
    <source>
        <dbReference type="Proteomes" id="UP000606008"/>
    </source>
</evidence>
<sequence length="403" mass="44999">MNRIVISWIFLFVATLACRPNEPGFSLVPTGQDQNINQLEVQVATPLVNVDTAARLLINYRAYDYKAQIWFDFLDFLNGSPLSVTLYIDGVQQANKTFFQPDHPGVYTLQAKAGELVSPPISVTARAAQSYELVRLPVILHYTSSANTALMPITTLLRNVNRLYANQVSTSDPNQANAYIEFYPADRDPDGNLLAQPGMNRLPFSDQPTDSASAIKADSILRKWCIKKYINVFVKLNWLRNTYPVGYSYVSTPGVYTNRPANGAFTCETYQSQYSGPAIMIDWENDPGILAHELGHYLGLPHTFALGCSSTTNSSNLTIQDTPRHVEERPVNGKKRDCRGTPFIASNIMDYYVQKTNFTMDQVGLMRNTINNPVFLPLPSKLAGGRLQAVLSMPEVVCRRIVQ</sequence>
<name>A0ABX0QM46_9BACT</name>
<comment type="caution">
    <text evidence="2">The sequence shown here is derived from an EMBL/GenBank/DDBJ whole genome shotgun (WGS) entry which is preliminary data.</text>
</comment>
<evidence type="ECO:0000313" key="2">
    <source>
        <dbReference type="EMBL" id="NID12878.1"/>
    </source>
</evidence>
<dbReference type="Proteomes" id="UP000606008">
    <property type="component" value="Unassembled WGS sequence"/>
</dbReference>
<reference evidence="2" key="1">
    <citation type="submission" date="2024-05" db="EMBL/GenBank/DDBJ databases">
        <authorList>
            <person name="Jung D.-H."/>
        </authorList>
    </citation>
    <scope>NUCLEOTIDE SEQUENCE</scope>
    <source>
        <strain evidence="2">JA-25</strain>
    </source>
</reference>
<dbReference type="Pfam" id="PF05572">
    <property type="entry name" value="Peptidase_M43"/>
    <property type="match status" value="1"/>
</dbReference>
<organism evidence="2 3">
    <name type="scientific">Fibrivirga algicola</name>
    <dbReference type="NCBI Taxonomy" id="2950420"/>
    <lineage>
        <taxon>Bacteria</taxon>
        <taxon>Pseudomonadati</taxon>
        <taxon>Bacteroidota</taxon>
        <taxon>Cytophagia</taxon>
        <taxon>Cytophagales</taxon>
        <taxon>Spirosomataceae</taxon>
        <taxon>Fibrivirga</taxon>
    </lineage>
</organism>
<dbReference type="RefSeq" id="WP_166693574.1">
    <property type="nucleotide sequence ID" value="NZ_WAEL01000009.1"/>
</dbReference>
<dbReference type="PROSITE" id="PS51257">
    <property type="entry name" value="PROKAR_LIPOPROTEIN"/>
    <property type="match status" value="1"/>
</dbReference>
<protein>
    <recommendedName>
        <fullName evidence="1">Peptidase M43 pregnancy-associated plasma-A domain-containing protein</fullName>
    </recommendedName>
</protein>
<dbReference type="EMBL" id="WAEL01000009">
    <property type="protein sequence ID" value="NID12878.1"/>
    <property type="molecule type" value="Genomic_DNA"/>
</dbReference>
<keyword evidence="3" id="KW-1185">Reference proteome</keyword>
<dbReference type="SUPFAM" id="SSF55486">
    <property type="entry name" value="Metalloproteases ('zincins'), catalytic domain"/>
    <property type="match status" value="1"/>
</dbReference>
<dbReference type="InterPro" id="IPR008754">
    <property type="entry name" value="Peptidase_M43"/>
</dbReference>
<evidence type="ECO:0000259" key="1">
    <source>
        <dbReference type="Pfam" id="PF05572"/>
    </source>
</evidence>
<dbReference type="Gene3D" id="3.40.390.10">
    <property type="entry name" value="Collagenase (Catalytic Domain)"/>
    <property type="match status" value="1"/>
</dbReference>
<accession>A0ABX0QM46</accession>
<gene>
    <name evidence="2" type="ORF">F7231_22090</name>
</gene>
<feature type="domain" description="Peptidase M43 pregnancy-associated plasma-A" evidence="1">
    <location>
        <begin position="222"/>
        <end position="370"/>
    </location>
</feature>
<dbReference type="InterPro" id="IPR024079">
    <property type="entry name" value="MetalloPept_cat_dom_sf"/>
</dbReference>